<feature type="compositionally biased region" description="Basic residues" evidence="1">
    <location>
        <begin position="1"/>
        <end position="10"/>
    </location>
</feature>
<gene>
    <name evidence="2" type="ORF">EYF80_009195</name>
</gene>
<evidence type="ECO:0000313" key="2">
    <source>
        <dbReference type="EMBL" id="TNN80456.1"/>
    </source>
</evidence>
<reference evidence="2 3" key="1">
    <citation type="submission" date="2019-03" db="EMBL/GenBank/DDBJ databases">
        <title>First draft genome of Liparis tanakae, snailfish: a comprehensive survey of snailfish specific genes.</title>
        <authorList>
            <person name="Kim W."/>
            <person name="Song I."/>
            <person name="Jeong J.-H."/>
            <person name="Kim D."/>
            <person name="Kim S."/>
            <person name="Ryu S."/>
            <person name="Song J.Y."/>
            <person name="Lee S.K."/>
        </authorList>
    </citation>
    <scope>NUCLEOTIDE SEQUENCE [LARGE SCALE GENOMIC DNA]</scope>
    <source>
        <tissue evidence="2">Muscle</tissue>
    </source>
</reference>
<comment type="caution">
    <text evidence="2">The sequence shown here is derived from an EMBL/GenBank/DDBJ whole genome shotgun (WGS) entry which is preliminary data.</text>
</comment>
<evidence type="ECO:0000256" key="1">
    <source>
        <dbReference type="SAM" id="MobiDB-lite"/>
    </source>
</evidence>
<feature type="compositionally biased region" description="Polar residues" evidence="1">
    <location>
        <begin position="11"/>
        <end position="23"/>
    </location>
</feature>
<feature type="region of interest" description="Disordered" evidence="1">
    <location>
        <begin position="1"/>
        <end position="23"/>
    </location>
</feature>
<protein>
    <submittedName>
        <fullName evidence="2">Uncharacterized protein</fullName>
    </submittedName>
</protein>
<proteinExistence type="predicted"/>
<dbReference type="EMBL" id="SRLO01000054">
    <property type="protein sequence ID" value="TNN80456.1"/>
    <property type="molecule type" value="Genomic_DNA"/>
</dbReference>
<accession>A0A4Z2IRH2</accession>
<evidence type="ECO:0000313" key="3">
    <source>
        <dbReference type="Proteomes" id="UP000314294"/>
    </source>
</evidence>
<dbReference type="Proteomes" id="UP000314294">
    <property type="component" value="Unassembled WGS sequence"/>
</dbReference>
<sequence length="99" mass="11079">MGLSLRRNKRPVSQTGIGHTSTGTFQAAHTLIATLRSERRQRRRRKRKSGGAFHLTPPLLTDYRDLVPYAQRVVRVMGAAALRPIHGQGSVSAMCRCQR</sequence>
<keyword evidence="3" id="KW-1185">Reference proteome</keyword>
<dbReference type="AlphaFoldDB" id="A0A4Z2IRH2"/>
<name>A0A4Z2IRH2_9TELE</name>
<organism evidence="2 3">
    <name type="scientific">Liparis tanakae</name>
    <name type="common">Tanaka's snailfish</name>
    <dbReference type="NCBI Taxonomy" id="230148"/>
    <lineage>
        <taxon>Eukaryota</taxon>
        <taxon>Metazoa</taxon>
        <taxon>Chordata</taxon>
        <taxon>Craniata</taxon>
        <taxon>Vertebrata</taxon>
        <taxon>Euteleostomi</taxon>
        <taxon>Actinopterygii</taxon>
        <taxon>Neopterygii</taxon>
        <taxon>Teleostei</taxon>
        <taxon>Neoteleostei</taxon>
        <taxon>Acanthomorphata</taxon>
        <taxon>Eupercaria</taxon>
        <taxon>Perciformes</taxon>
        <taxon>Cottioidei</taxon>
        <taxon>Cottales</taxon>
        <taxon>Liparidae</taxon>
        <taxon>Liparis</taxon>
    </lineage>
</organism>